<dbReference type="AlphaFoldDB" id="A0A371J6M0"/>
<organism evidence="2 3">
    <name type="scientific">Romboutsia weinsteinii</name>
    <dbReference type="NCBI Taxonomy" id="2020949"/>
    <lineage>
        <taxon>Bacteria</taxon>
        <taxon>Bacillati</taxon>
        <taxon>Bacillota</taxon>
        <taxon>Clostridia</taxon>
        <taxon>Peptostreptococcales</taxon>
        <taxon>Peptostreptococcaceae</taxon>
        <taxon>Romboutsia</taxon>
    </lineage>
</organism>
<name>A0A371J6M0_9FIRM</name>
<accession>A0A371J6M0</accession>
<gene>
    <name evidence="2" type="ORF">CHL78_005725</name>
</gene>
<feature type="transmembrane region" description="Helical" evidence="1">
    <location>
        <begin position="6"/>
        <end position="24"/>
    </location>
</feature>
<dbReference type="OrthoDB" id="1924871at2"/>
<evidence type="ECO:0008006" key="4">
    <source>
        <dbReference type="Google" id="ProtNLM"/>
    </source>
</evidence>
<keyword evidence="1" id="KW-1133">Transmembrane helix</keyword>
<proteinExistence type="predicted"/>
<comment type="caution">
    <text evidence="2">The sequence shown here is derived from an EMBL/GenBank/DDBJ whole genome shotgun (WGS) entry which is preliminary data.</text>
</comment>
<dbReference type="EMBL" id="NOJY02000007">
    <property type="protein sequence ID" value="RDY28399.1"/>
    <property type="molecule type" value="Genomic_DNA"/>
</dbReference>
<dbReference type="RefSeq" id="WP_094369530.1">
    <property type="nucleotide sequence ID" value="NZ_NOJY02000007.1"/>
</dbReference>
<evidence type="ECO:0000313" key="3">
    <source>
        <dbReference type="Proteomes" id="UP000215694"/>
    </source>
</evidence>
<evidence type="ECO:0000256" key="1">
    <source>
        <dbReference type="SAM" id="Phobius"/>
    </source>
</evidence>
<dbReference type="Proteomes" id="UP000215694">
    <property type="component" value="Unassembled WGS sequence"/>
</dbReference>
<protein>
    <recommendedName>
        <fullName evidence="4">PepSY domain-containing protein</fullName>
    </recommendedName>
</protein>
<evidence type="ECO:0000313" key="2">
    <source>
        <dbReference type="EMBL" id="RDY28399.1"/>
    </source>
</evidence>
<keyword evidence="3" id="KW-1185">Reference proteome</keyword>
<reference evidence="2 3" key="1">
    <citation type="journal article" date="2017" name="Genome Announc.">
        <title>Draft Genome Sequence of Romboutsia weinsteinii sp. nov. Strain CCRI-19649(T) Isolated from Surface Water.</title>
        <authorList>
            <person name="Maheux A.F."/>
            <person name="Boudreau D.K."/>
            <person name="Berube E."/>
            <person name="Boissinot M."/>
            <person name="Cantin P."/>
            <person name="Raymond F."/>
            <person name="Corbeil J."/>
            <person name="Omar R.F."/>
            <person name="Bergeron M.G."/>
        </authorList>
    </citation>
    <scope>NUCLEOTIDE SEQUENCE [LARGE SCALE GENOMIC DNA]</scope>
    <source>
        <strain evidence="2 3">CCRI-19649</strain>
    </source>
</reference>
<keyword evidence="1" id="KW-0472">Membrane</keyword>
<keyword evidence="1" id="KW-0812">Transmembrane</keyword>
<sequence length="213" mass="24797">MMKNRIAMLISIAVILIIISFLIYNNKFSIKEGILYSQKDVVDYKDYDKEKSVLVSRQKAIDLALEVFKNGLDIEINSNDCDQYITIYKESLEVQQYKWTISWSRYNLKGSYICEIDAYSGKITSIFIYEPYNKETNNNELSKDDIIELIKKLTNQLDIDLNQYEITNIKKDNYGDLEGVFQTIGFTNKSDVEDKFTVTIDSGNKSIVEYQQD</sequence>